<dbReference type="AlphaFoldDB" id="A0AAW0CIN3"/>
<evidence type="ECO:0000313" key="4">
    <source>
        <dbReference type="Proteomes" id="UP001362999"/>
    </source>
</evidence>
<dbReference type="Pfam" id="PF11911">
    <property type="entry name" value="DUF3429"/>
    <property type="match status" value="1"/>
</dbReference>
<dbReference type="PANTHER" id="PTHR15887">
    <property type="entry name" value="TRANSMEMBRANE PROTEIN 69"/>
    <property type="match status" value="1"/>
</dbReference>
<feature type="region of interest" description="Disordered" evidence="1">
    <location>
        <begin position="322"/>
        <end position="343"/>
    </location>
</feature>
<comment type="caution">
    <text evidence="3">The sequence shown here is derived from an EMBL/GenBank/DDBJ whole genome shotgun (WGS) entry which is preliminary data.</text>
</comment>
<gene>
    <name evidence="3" type="ORF">R3P38DRAFT_2515979</name>
</gene>
<name>A0AAW0CIN3_9AGAR</name>
<evidence type="ECO:0000313" key="3">
    <source>
        <dbReference type="EMBL" id="KAK7038220.1"/>
    </source>
</evidence>
<keyword evidence="2" id="KW-1133">Transmembrane helix</keyword>
<evidence type="ECO:0000256" key="2">
    <source>
        <dbReference type="SAM" id="Phobius"/>
    </source>
</evidence>
<evidence type="ECO:0000256" key="1">
    <source>
        <dbReference type="SAM" id="MobiDB-lite"/>
    </source>
</evidence>
<dbReference type="PANTHER" id="PTHR15887:SF1">
    <property type="entry name" value="TRANSMEMBRANE PROTEIN 69"/>
    <property type="match status" value="1"/>
</dbReference>
<dbReference type="InterPro" id="IPR021836">
    <property type="entry name" value="DUF3429"/>
</dbReference>
<dbReference type="Proteomes" id="UP001362999">
    <property type="component" value="Unassembled WGS sequence"/>
</dbReference>
<keyword evidence="4" id="KW-1185">Reference proteome</keyword>
<organism evidence="3 4">
    <name type="scientific">Favolaschia claudopus</name>
    <dbReference type="NCBI Taxonomy" id="2862362"/>
    <lineage>
        <taxon>Eukaryota</taxon>
        <taxon>Fungi</taxon>
        <taxon>Dikarya</taxon>
        <taxon>Basidiomycota</taxon>
        <taxon>Agaricomycotina</taxon>
        <taxon>Agaricomycetes</taxon>
        <taxon>Agaricomycetidae</taxon>
        <taxon>Agaricales</taxon>
        <taxon>Marasmiineae</taxon>
        <taxon>Mycenaceae</taxon>
        <taxon>Favolaschia</taxon>
    </lineage>
</organism>
<keyword evidence="2" id="KW-0472">Membrane</keyword>
<dbReference type="EMBL" id="JAWWNJ010000017">
    <property type="protein sequence ID" value="KAK7038220.1"/>
    <property type="molecule type" value="Genomic_DNA"/>
</dbReference>
<accession>A0AAW0CIN3</accession>
<reference evidence="3 4" key="1">
    <citation type="journal article" date="2024" name="J Genomics">
        <title>Draft genome sequencing and assembly of Favolaschia claudopus CIRM-BRFM 2984 isolated from oak limbs.</title>
        <authorList>
            <person name="Navarro D."/>
            <person name="Drula E."/>
            <person name="Chaduli D."/>
            <person name="Cazenave R."/>
            <person name="Ahrendt S."/>
            <person name="Wang J."/>
            <person name="Lipzen A."/>
            <person name="Daum C."/>
            <person name="Barry K."/>
            <person name="Grigoriev I.V."/>
            <person name="Favel A."/>
            <person name="Rosso M.N."/>
            <person name="Martin F."/>
        </authorList>
    </citation>
    <scope>NUCLEOTIDE SEQUENCE [LARGE SCALE GENOMIC DNA]</scope>
    <source>
        <strain evidence="3 4">CIRM-BRFM 2984</strain>
    </source>
</reference>
<feature type="transmembrane region" description="Helical" evidence="2">
    <location>
        <begin position="248"/>
        <end position="268"/>
    </location>
</feature>
<evidence type="ECO:0008006" key="5">
    <source>
        <dbReference type="Google" id="ProtNLM"/>
    </source>
</evidence>
<sequence length="343" mass="37019">MNPLFRPLRSSFNRSPLAARHRLGIRSTPVLPSCSALLQQRRTEANQVGLKPGSQTISHATQNIKEEAGNSASDIAKMIAGANVYSVKDSEKKGFVGITGSIASEVPQPVMLFGLAGGIPYVGAAATTVYLAHQAGLAAAGQIASIDPGVATTILDQALNVQVTYGAVMLSFLGALHWGMEFSGLGGHQGYRRLALGAAPVLVAWPTLALDPTMALASQWAAFTALWWADLKATSAGWTPRWYSQYRFYLSILVGSCILGSLAGITYYGPVGGHGLMDHELHLIRDTRRALNEQHPEKTFNPGKDTEFVMVEGTDTFRKLRKREDVEKEEAERAEKQKKEGGK</sequence>
<protein>
    <recommendedName>
        <fullName evidence="5">Mnn4-regulates the mannosylphosphorylation</fullName>
    </recommendedName>
</protein>
<proteinExistence type="predicted"/>
<keyword evidence="2" id="KW-0812">Transmembrane</keyword>